<comment type="caution">
    <text evidence="1">The sequence shown here is derived from an EMBL/GenBank/DDBJ whole genome shotgun (WGS) entry which is preliminary data.</text>
</comment>
<protein>
    <submittedName>
        <fullName evidence="1">Uncharacterized protein</fullName>
    </submittedName>
</protein>
<reference evidence="2" key="1">
    <citation type="submission" date="2018-06" db="EMBL/GenBank/DDBJ databases">
        <title>Whole genome sequencing of four bacterial strains from South Shetland trench revealing bio-synthetic gene clusters.</title>
        <authorList>
            <person name="Abdel-Mageed W.M."/>
            <person name="Lehri B."/>
            <person name="Jarmusch S."/>
            <person name="Miranda K."/>
            <person name="Goodfellow M."/>
            <person name="Jaspars M."/>
            <person name="Karlyshev A.V."/>
        </authorList>
    </citation>
    <scope>NUCLEOTIDE SEQUENCE [LARGE SCALE GENOMIC DNA]</scope>
    <source>
        <strain evidence="2">SST4</strain>
    </source>
</reference>
<dbReference type="AlphaFoldDB" id="A0A365TI22"/>
<evidence type="ECO:0000313" key="2">
    <source>
        <dbReference type="Proteomes" id="UP000252204"/>
    </source>
</evidence>
<name>A0A365TI22_9GAMM</name>
<evidence type="ECO:0000313" key="1">
    <source>
        <dbReference type="EMBL" id="RBI65129.1"/>
    </source>
</evidence>
<dbReference type="Proteomes" id="UP000252204">
    <property type="component" value="Unassembled WGS sequence"/>
</dbReference>
<dbReference type="RefSeq" id="WP_035561777.1">
    <property type="nucleotide sequence ID" value="NZ_QNTU01000024.1"/>
</dbReference>
<accession>A0A365TI22</accession>
<gene>
    <name evidence="1" type="ORF">DQ400_19450</name>
</gene>
<organism evidence="1 2">
    <name type="scientific">Vreelandella sulfidaeris</name>
    <dbReference type="NCBI Taxonomy" id="115553"/>
    <lineage>
        <taxon>Bacteria</taxon>
        <taxon>Pseudomonadati</taxon>
        <taxon>Pseudomonadota</taxon>
        <taxon>Gammaproteobacteria</taxon>
        <taxon>Oceanospirillales</taxon>
        <taxon>Halomonadaceae</taxon>
        <taxon>Vreelandella</taxon>
    </lineage>
</organism>
<dbReference type="EMBL" id="QNTU01000024">
    <property type="protein sequence ID" value="RBI65129.1"/>
    <property type="molecule type" value="Genomic_DNA"/>
</dbReference>
<keyword evidence="2" id="KW-1185">Reference proteome</keyword>
<dbReference type="OrthoDB" id="9803751at2"/>
<proteinExistence type="predicted"/>
<sequence length="102" mass="11522">MKEFEGCFKGYMLNSSMDGMSLPAGATEQIYIGLYHIDGGTAGEFCIQWGNHSPLLHVYQDDWKALYSMQDVLNLLAELDGKEITPEKFIKKLKALGFRENL</sequence>